<proteinExistence type="predicted"/>
<reference evidence="1" key="1">
    <citation type="submission" date="2014-09" db="EMBL/GenBank/DDBJ databases">
        <authorList>
            <person name="Magalhaes I.L.F."/>
            <person name="Oliveira U."/>
            <person name="Santos F.R."/>
            <person name="Vidigal T.H.D.A."/>
            <person name="Brescovit A.D."/>
            <person name="Santos A.J."/>
        </authorList>
    </citation>
    <scope>NUCLEOTIDE SEQUENCE</scope>
    <source>
        <tissue evidence="1">Shoot tissue taken approximately 20 cm above the soil surface</tissue>
    </source>
</reference>
<sequence>MPFVHMPNKYQPNRYHFHGTTTNGRDLHFKF</sequence>
<organism evidence="1">
    <name type="scientific">Arundo donax</name>
    <name type="common">Giant reed</name>
    <name type="synonym">Donax arundinaceus</name>
    <dbReference type="NCBI Taxonomy" id="35708"/>
    <lineage>
        <taxon>Eukaryota</taxon>
        <taxon>Viridiplantae</taxon>
        <taxon>Streptophyta</taxon>
        <taxon>Embryophyta</taxon>
        <taxon>Tracheophyta</taxon>
        <taxon>Spermatophyta</taxon>
        <taxon>Magnoliopsida</taxon>
        <taxon>Liliopsida</taxon>
        <taxon>Poales</taxon>
        <taxon>Poaceae</taxon>
        <taxon>PACMAD clade</taxon>
        <taxon>Arundinoideae</taxon>
        <taxon>Arundineae</taxon>
        <taxon>Arundo</taxon>
    </lineage>
</organism>
<name>A0A0A9BJK3_ARUDO</name>
<protein>
    <submittedName>
        <fullName evidence="1">Uncharacterized protein</fullName>
    </submittedName>
</protein>
<dbReference type="EMBL" id="GBRH01235552">
    <property type="protein sequence ID" value="JAD62343.1"/>
    <property type="molecule type" value="Transcribed_RNA"/>
</dbReference>
<evidence type="ECO:0000313" key="1">
    <source>
        <dbReference type="EMBL" id="JAD62343.1"/>
    </source>
</evidence>
<accession>A0A0A9BJK3</accession>
<dbReference type="AlphaFoldDB" id="A0A0A9BJK3"/>
<reference evidence="1" key="2">
    <citation type="journal article" date="2015" name="Data Brief">
        <title>Shoot transcriptome of the giant reed, Arundo donax.</title>
        <authorList>
            <person name="Barrero R.A."/>
            <person name="Guerrero F.D."/>
            <person name="Moolhuijzen P."/>
            <person name="Goolsby J.A."/>
            <person name="Tidwell J."/>
            <person name="Bellgard S.E."/>
            <person name="Bellgard M.I."/>
        </authorList>
    </citation>
    <scope>NUCLEOTIDE SEQUENCE</scope>
    <source>
        <tissue evidence="1">Shoot tissue taken approximately 20 cm above the soil surface</tissue>
    </source>
</reference>